<dbReference type="EMBL" id="OZ035835">
    <property type="protein sequence ID" value="CAL1577801.1"/>
    <property type="molecule type" value="Genomic_DNA"/>
</dbReference>
<dbReference type="GO" id="GO:0008270">
    <property type="term" value="F:zinc ion binding"/>
    <property type="evidence" value="ECO:0007669"/>
    <property type="project" value="UniProtKB-KW"/>
</dbReference>
<keyword evidence="7" id="KW-1185">Reference proteome</keyword>
<evidence type="ECO:0000256" key="4">
    <source>
        <dbReference type="SAM" id="MobiDB-lite"/>
    </source>
</evidence>
<evidence type="ECO:0000313" key="7">
    <source>
        <dbReference type="Proteomes" id="UP001497482"/>
    </source>
</evidence>
<evidence type="ECO:0000313" key="6">
    <source>
        <dbReference type="EMBL" id="CAL1577801.1"/>
    </source>
</evidence>
<dbReference type="AlphaFoldDB" id="A0AAV2JJD1"/>
<dbReference type="PANTHER" id="PTHR17614">
    <property type="entry name" value="ZINC FINGER-CONTAINING"/>
    <property type="match status" value="1"/>
</dbReference>
<dbReference type="InterPro" id="IPR052445">
    <property type="entry name" value="ZnF-G_patch_domain"/>
</dbReference>
<evidence type="ECO:0000256" key="1">
    <source>
        <dbReference type="ARBA" id="ARBA00022723"/>
    </source>
</evidence>
<evidence type="ECO:0000256" key="3">
    <source>
        <dbReference type="ARBA" id="ARBA00022833"/>
    </source>
</evidence>
<dbReference type="GO" id="GO:0005634">
    <property type="term" value="C:nucleus"/>
    <property type="evidence" value="ECO:0007669"/>
    <property type="project" value="TreeGrafter"/>
</dbReference>
<accession>A0AAV2JJD1</accession>
<dbReference type="InterPro" id="IPR013087">
    <property type="entry name" value="Znf_C2H2_type"/>
</dbReference>
<name>A0AAV2JJD1_KNICA</name>
<keyword evidence="2" id="KW-0863">Zinc-finger</keyword>
<feature type="domain" description="C2H2-type" evidence="5">
    <location>
        <begin position="45"/>
        <end position="67"/>
    </location>
</feature>
<organism evidence="6 7">
    <name type="scientific">Knipowitschia caucasica</name>
    <name type="common">Caucasian dwarf goby</name>
    <name type="synonym">Pomatoschistus caucasicus</name>
    <dbReference type="NCBI Taxonomy" id="637954"/>
    <lineage>
        <taxon>Eukaryota</taxon>
        <taxon>Metazoa</taxon>
        <taxon>Chordata</taxon>
        <taxon>Craniata</taxon>
        <taxon>Vertebrata</taxon>
        <taxon>Euteleostomi</taxon>
        <taxon>Actinopterygii</taxon>
        <taxon>Neopterygii</taxon>
        <taxon>Teleostei</taxon>
        <taxon>Neoteleostei</taxon>
        <taxon>Acanthomorphata</taxon>
        <taxon>Gobiaria</taxon>
        <taxon>Gobiiformes</taxon>
        <taxon>Gobioidei</taxon>
        <taxon>Gobiidae</taxon>
        <taxon>Gobiinae</taxon>
        <taxon>Knipowitschia</taxon>
    </lineage>
</organism>
<dbReference type="PANTHER" id="PTHR17614:SF13">
    <property type="entry name" value="ZINC FINGER PROTEIN 804A"/>
    <property type="match status" value="1"/>
</dbReference>
<evidence type="ECO:0000256" key="2">
    <source>
        <dbReference type="ARBA" id="ARBA00022771"/>
    </source>
</evidence>
<keyword evidence="1" id="KW-0479">Metal-binding</keyword>
<sequence length="470" mass="52250">MACYYVVISSTHLRDGKLRSIKGLFRGPIGARARSMVEKGSSLYCELCDKQYERQQQFDNHTSSYDHHHRQRLKELKQREFYRMLSSRRQRKGQEQGPQSMQQEKGSAQRTTVALDKSLNETDVFASCSKDPVVPQVWSSSHWLSSSPAERDLSITDITTIKLETSHTQTDVLDQTIQPGHVNKPPEPHPHVNQAAPLLATNITSDGCGLSGTNTHNVHSDTRVSFSLPKRNCMLRHQSAAVFLQTTTPKETQPPQNLVNLNLASSVKCKVPTDPVIGANLALKTTQKELKDFQENATQNTSLQRPKEPFCEVLSRDGTTVLLWPSEMVSYTRTAPSISFSVNPLLHNFRAKNTIKDVPMNRGEELGRKEPCVIKQAKQEQRQADTQGGGLLSRLESKLEHGGGQAATAGEVVAHGCWANHSPLGSSSKPKGWEEALGTVQLWMMMMRAGRAAIQKSRPFVAISKTPIVQ</sequence>
<feature type="region of interest" description="Disordered" evidence="4">
    <location>
        <begin position="86"/>
        <end position="112"/>
    </location>
</feature>
<keyword evidence="3" id="KW-0862">Zinc</keyword>
<reference evidence="6 7" key="1">
    <citation type="submission" date="2024-04" db="EMBL/GenBank/DDBJ databases">
        <authorList>
            <person name="Waldvogel A.-M."/>
            <person name="Schoenle A."/>
        </authorList>
    </citation>
    <scope>NUCLEOTIDE SEQUENCE [LARGE SCALE GENOMIC DNA]</scope>
</reference>
<dbReference type="PROSITE" id="PS00028">
    <property type="entry name" value="ZINC_FINGER_C2H2_1"/>
    <property type="match status" value="1"/>
</dbReference>
<feature type="compositionally biased region" description="Polar residues" evidence="4">
    <location>
        <begin position="96"/>
        <end position="112"/>
    </location>
</feature>
<dbReference type="Pfam" id="PF12171">
    <property type="entry name" value="zf-C2H2_jaz"/>
    <property type="match status" value="1"/>
</dbReference>
<dbReference type="SUPFAM" id="SSF57667">
    <property type="entry name" value="beta-beta-alpha zinc fingers"/>
    <property type="match status" value="1"/>
</dbReference>
<proteinExistence type="predicted"/>
<dbReference type="InterPro" id="IPR022755">
    <property type="entry name" value="Znf_C2H2_jaz"/>
</dbReference>
<evidence type="ECO:0000259" key="5">
    <source>
        <dbReference type="PROSITE" id="PS00028"/>
    </source>
</evidence>
<dbReference type="Proteomes" id="UP001497482">
    <property type="component" value="Chromosome 13"/>
</dbReference>
<dbReference type="Gene3D" id="3.30.160.60">
    <property type="entry name" value="Classic Zinc Finger"/>
    <property type="match status" value="1"/>
</dbReference>
<protein>
    <recommendedName>
        <fullName evidence="5">C2H2-type domain-containing protein</fullName>
    </recommendedName>
</protein>
<gene>
    <name evidence="6" type="ORF">KC01_LOCUS9093</name>
</gene>
<dbReference type="InterPro" id="IPR036236">
    <property type="entry name" value="Znf_C2H2_sf"/>
</dbReference>